<gene>
    <name evidence="2" type="ORF">N44_02501</name>
</gene>
<sequence>MRGARIVNLGFLSEIKYLSKINYTYLPPLASCLLPFAFLH</sequence>
<accession>A0A0A1VXE6</accession>
<keyword evidence="1" id="KW-0812">Transmembrane</keyword>
<protein>
    <submittedName>
        <fullName evidence="2">Uncharacterized protein</fullName>
    </submittedName>
</protein>
<name>A0A0A1VXE6_MICAE</name>
<evidence type="ECO:0000313" key="3">
    <source>
        <dbReference type="Proteomes" id="UP000030321"/>
    </source>
</evidence>
<dbReference type="Proteomes" id="UP000030321">
    <property type="component" value="Unassembled WGS sequence"/>
</dbReference>
<evidence type="ECO:0000256" key="1">
    <source>
        <dbReference type="SAM" id="Phobius"/>
    </source>
</evidence>
<keyword evidence="1" id="KW-0472">Membrane</keyword>
<feature type="transmembrane region" description="Helical" evidence="1">
    <location>
        <begin position="21"/>
        <end position="39"/>
    </location>
</feature>
<proteinExistence type="predicted"/>
<keyword evidence="1" id="KW-1133">Transmembrane helix</keyword>
<organism evidence="2 3">
    <name type="scientific">Microcystis aeruginosa NIES-44</name>
    <dbReference type="NCBI Taxonomy" id="449439"/>
    <lineage>
        <taxon>Bacteria</taxon>
        <taxon>Bacillati</taxon>
        <taxon>Cyanobacteriota</taxon>
        <taxon>Cyanophyceae</taxon>
        <taxon>Oscillatoriophycideae</taxon>
        <taxon>Chroococcales</taxon>
        <taxon>Microcystaceae</taxon>
        <taxon>Microcystis</taxon>
    </lineage>
</organism>
<dbReference type="AlphaFoldDB" id="A0A0A1VXE6"/>
<evidence type="ECO:0000313" key="2">
    <source>
        <dbReference type="EMBL" id="GAL93921.1"/>
    </source>
</evidence>
<comment type="caution">
    <text evidence="2">The sequence shown here is derived from an EMBL/GenBank/DDBJ whole genome shotgun (WGS) entry which is preliminary data.</text>
</comment>
<dbReference type="EMBL" id="BBPA01000051">
    <property type="protein sequence ID" value="GAL93921.1"/>
    <property type="molecule type" value="Genomic_DNA"/>
</dbReference>
<reference evidence="3" key="1">
    <citation type="journal article" date="2015" name="Genome">
        <title>Whole Genome Sequence of the Non-Microcystin-Producing Microcystis aeruginosa Strain NIES-44.</title>
        <authorList>
            <person name="Okano K."/>
            <person name="Miyata N."/>
            <person name="Ozaki Y."/>
        </authorList>
    </citation>
    <scope>NUCLEOTIDE SEQUENCE [LARGE SCALE GENOMIC DNA]</scope>
    <source>
        <strain evidence="3">NIES-44</strain>
    </source>
</reference>